<feature type="domain" description="Flagellin N-terminal" evidence="6">
    <location>
        <begin position="5"/>
        <end position="142"/>
    </location>
</feature>
<dbReference type="InterPro" id="IPR046358">
    <property type="entry name" value="Flagellin_C"/>
</dbReference>
<reference evidence="9" key="1">
    <citation type="journal article" date="2019" name="Int. J. Syst. Evol. Microbiol.">
        <title>The Global Catalogue of Microorganisms (GCM) 10K type strain sequencing project: providing services to taxonomists for standard genome sequencing and annotation.</title>
        <authorList>
            <consortium name="The Broad Institute Genomics Platform"/>
            <consortium name="The Broad Institute Genome Sequencing Center for Infectious Disease"/>
            <person name="Wu L."/>
            <person name="Ma J."/>
        </authorList>
    </citation>
    <scope>NUCLEOTIDE SEQUENCE [LARGE SCALE GENOMIC DNA]</scope>
    <source>
        <strain evidence="9">JCM 17551</strain>
    </source>
</reference>
<dbReference type="PRINTS" id="PR00207">
    <property type="entry name" value="FLAGELLIN"/>
</dbReference>
<organism evidence="8 9">
    <name type="scientific">Litoribacillus peritrichatus</name>
    <dbReference type="NCBI Taxonomy" id="718191"/>
    <lineage>
        <taxon>Bacteria</taxon>
        <taxon>Pseudomonadati</taxon>
        <taxon>Pseudomonadota</taxon>
        <taxon>Gammaproteobacteria</taxon>
        <taxon>Oceanospirillales</taxon>
        <taxon>Oceanospirillaceae</taxon>
        <taxon>Litoribacillus</taxon>
    </lineage>
</organism>
<evidence type="ECO:0000256" key="2">
    <source>
        <dbReference type="ARBA" id="ARBA00022525"/>
    </source>
</evidence>
<comment type="subcellular location">
    <subcellularLocation>
        <location evidence="4">Secreted</location>
    </subcellularLocation>
    <subcellularLocation>
        <location evidence="4">Bacterial flagellum</location>
    </subcellularLocation>
</comment>
<dbReference type="PANTHER" id="PTHR42792:SF2">
    <property type="entry name" value="FLAGELLIN"/>
    <property type="match status" value="1"/>
</dbReference>
<dbReference type="InterPro" id="IPR042187">
    <property type="entry name" value="Flagellin_C_sub2"/>
</dbReference>
<dbReference type="SUPFAM" id="SSF64518">
    <property type="entry name" value="Phase 1 flagellin"/>
    <property type="match status" value="2"/>
</dbReference>
<evidence type="ECO:0000259" key="6">
    <source>
        <dbReference type="Pfam" id="PF00669"/>
    </source>
</evidence>
<evidence type="ECO:0000313" key="9">
    <source>
        <dbReference type="Proteomes" id="UP001501565"/>
    </source>
</evidence>
<dbReference type="InterPro" id="IPR001029">
    <property type="entry name" value="Flagellin_N"/>
</dbReference>
<gene>
    <name evidence="8" type="ORF">GCM10022277_05220</name>
</gene>
<dbReference type="Pfam" id="PF00700">
    <property type="entry name" value="Flagellin_C"/>
    <property type="match status" value="1"/>
</dbReference>
<evidence type="ECO:0000313" key="8">
    <source>
        <dbReference type="EMBL" id="GAA3913555.1"/>
    </source>
</evidence>
<comment type="similarity">
    <text evidence="1 4">Belongs to the bacterial flagellin family.</text>
</comment>
<name>A0ABP7M4Q7_9GAMM</name>
<evidence type="ECO:0000256" key="5">
    <source>
        <dbReference type="SAM" id="MobiDB-lite"/>
    </source>
</evidence>
<dbReference type="EMBL" id="BAABBN010000004">
    <property type="protein sequence ID" value="GAA3913555.1"/>
    <property type="molecule type" value="Genomic_DNA"/>
</dbReference>
<evidence type="ECO:0000256" key="3">
    <source>
        <dbReference type="ARBA" id="ARBA00023143"/>
    </source>
</evidence>
<dbReference type="Pfam" id="PF00669">
    <property type="entry name" value="Flagellin_N"/>
    <property type="match status" value="1"/>
</dbReference>
<feature type="region of interest" description="Disordered" evidence="5">
    <location>
        <begin position="227"/>
        <end position="253"/>
    </location>
</feature>
<dbReference type="InterPro" id="IPR001492">
    <property type="entry name" value="Flagellin"/>
</dbReference>
<evidence type="ECO:0000259" key="7">
    <source>
        <dbReference type="Pfam" id="PF00700"/>
    </source>
</evidence>
<dbReference type="Gene3D" id="6.10.280.190">
    <property type="match status" value="1"/>
</dbReference>
<accession>A0ABP7M4Q7</accession>
<keyword evidence="3 4" id="KW-0975">Bacterial flagellum</keyword>
<comment type="function">
    <text evidence="4">Flagellin is the subunit protein which polymerizes to form the filaments of bacterial flagella.</text>
</comment>
<dbReference type="Gene3D" id="6.10.10.10">
    <property type="entry name" value="Flagellar export chaperone, C-terminal domain"/>
    <property type="match status" value="1"/>
</dbReference>
<dbReference type="Proteomes" id="UP001501565">
    <property type="component" value="Unassembled WGS sequence"/>
</dbReference>
<keyword evidence="9" id="KW-1185">Reference proteome</keyword>
<evidence type="ECO:0000256" key="1">
    <source>
        <dbReference type="ARBA" id="ARBA00005709"/>
    </source>
</evidence>
<evidence type="ECO:0000256" key="4">
    <source>
        <dbReference type="RuleBase" id="RU362073"/>
    </source>
</evidence>
<feature type="compositionally biased region" description="Polar residues" evidence="5">
    <location>
        <begin position="236"/>
        <end position="253"/>
    </location>
</feature>
<keyword evidence="2 4" id="KW-0964">Secreted</keyword>
<protein>
    <recommendedName>
        <fullName evidence="4">Flagellin</fullName>
    </recommendedName>
</protein>
<dbReference type="PANTHER" id="PTHR42792">
    <property type="entry name" value="FLAGELLIN"/>
    <property type="match status" value="1"/>
</dbReference>
<proteinExistence type="inferred from homology"/>
<dbReference type="Gene3D" id="3.30.70.2120">
    <property type="match status" value="1"/>
</dbReference>
<dbReference type="RefSeq" id="WP_344795192.1">
    <property type="nucleotide sequence ID" value="NZ_BAABBN010000004.1"/>
</dbReference>
<dbReference type="Gene3D" id="1.20.1330.10">
    <property type="entry name" value="f41 fragment of flagellin, N-terminal domain"/>
    <property type="match status" value="2"/>
</dbReference>
<sequence>MPQVINTNIASLNAQRNLNQSQADNQTALQRLSSGLRINSAKDDAAGLAISTRFDAQIEGTNVAIRNSSDAISLSQTAEGALKTVTDALLRIRELALQSANGTYDDIDREALNSEAQQLIDEVQRTSETTNFNGRKLLDGSFDTQFQVGANAGETIDVTIGKLTTDSLGGGDTAGISSIATDEKITKGDLVINGVTIQSSVSSSDSASFANADASSIAKSAAINEHTDETNVVAEPNTTVAEGTTQRTGSTLAGTATSPATVQLNGVDITVSWGGQNGDADRASVIEAINAKSDQTGIVAVDSGSAVNGIFLEADDGRNITITGVSEAIAEATGLPRGEIANQSITPAGFVGDYTADTIAITFTDKNGNTVTNASQTITLGAANFGGNTIAQSAAALTTIFTSNGVDLEAIVDPNNAANILYRATGEAAASGYNFTITGNDASGGAGDVAELFNNATVQTTNGRDGTYEGGFTLYNKTDGGPVTIDGGDGSGSGDLNNVGLVRGEYETGIAASTSQERIAVRGPQELITSFNGNGTNVTANGLFDFNTNNATFDFVVQDAQGNTVFNGDNIVFATDLSGAADLNASTALAAPALDVAITAAIAAAGLTTAQLDVVVTGSTDGTGTITYEMTGTLVANGTNIQVSDFQGAANADINMAAWYGESTVTDTVDSTEGTDLPQALDEGDLVLNGVVISASRSLDDTASDDTAFTSDRASSGIALGAAINRSTEQTGVTATVNPTEVTGGSSSASAPIGSTGTVYINGVQTSLVAGTGDSESDRLSTINAINAITGQTGVVAEDNGTSITLTAEDGRNISVAIDTNDTANGFTAAQALAFTQGIGLDSSIDGIGSGDFAATATYINAAETTYSTLTLTSAEQIEIGPGSNGPDALTEIGFNSGEYGGATEGTFIKDIDISTVEGAVEALAAIDNAVASVNFERANLGAYQNRFESTIESLSITSENLSASNSRIRDADFAAETAELSRTQVLQQAGISVLSQANAQPEQVLSLLQ</sequence>
<comment type="caution">
    <text evidence="8">The sequence shown here is derived from an EMBL/GenBank/DDBJ whole genome shotgun (WGS) entry which is preliminary data.</text>
</comment>
<feature type="domain" description="Flagellin C-terminal" evidence="7">
    <location>
        <begin position="924"/>
        <end position="1009"/>
    </location>
</feature>